<dbReference type="InterPro" id="IPR044674">
    <property type="entry name" value="EDEM1/2/3"/>
</dbReference>
<evidence type="ECO:0000256" key="2">
    <source>
        <dbReference type="ARBA" id="ARBA00007658"/>
    </source>
</evidence>
<comment type="caution">
    <text evidence="7">The sequence shown here is derived from an EMBL/GenBank/DDBJ whole genome shotgun (WGS) entry which is preliminary data.</text>
</comment>
<dbReference type="Gene3D" id="1.50.10.10">
    <property type="match status" value="1"/>
</dbReference>
<dbReference type="EC" id="3.2.1.-" evidence="5"/>
<dbReference type="EMBL" id="JADGIZ020000042">
    <property type="protein sequence ID" value="KAL2913733.1"/>
    <property type="molecule type" value="Genomic_DNA"/>
</dbReference>
<evidence type="ECO:0000256" key="1">
    <source>
        <dbReference type="ARBA" id="ARBA00004240"/>
    </source>
</evidence>
<evidence type="ECO:0000256" key="6">
    <source>
        <dbReference type="SAM" id="MobiDB-lite"/>
    </source>
</evidence>
<keyword evidence="3" id="KW-0256">Endoplasmic reticulum</keyword>
<evidence type="ECO:0000256" key="5">
    <source>
        <dbReference type="RuleBase" id="RU361193"/>
    </source>
</evidence>
<feature type="compositionally biased region" description="Polar residues" evidence="6">
    <location>
        <begin position="495"/>
        <end position="505"/>
    </location>
</feature>
<dbReference type="SUPFAM" id="SSF48225">
    <property type="entry name" value="Seven-hairpin glycosidases"/>
    <property type="match status" value="1"/>
</dbReference>
<comment type="similarity">
    <text evidence="2 5">Belongs to the glycosyl hydrolase 47 family.</text>
</comment>
<sequence length="807" mass="88277">MYYTALEDYIEFAYPKDELKPLSCSGVDTIGKWVMGDRVTFARMVELVQFVNFDQNVNVSVFETNIRVVGGLLSAHLIAIRDPELHQTYDGVLLKMAERVGRKLLVAFDTPTGIPYGTVNLLHGVAKGESKVVCTACAGTFSIEFTWLSLLTGDPAFEMAARRAMRALWDKRSGIGLFGNHINVDDGSWVYPECSIGGGVDSYFEYLFKSHIAFSDEQEYGAMFNEVYRSIKQYMRRGGYHMDVHFQSGEVMSSTQWSLGAFWPSIKVLAGDVVEALEDLFAPAMFLQQYPFLPEMLRLDRPHERMARDGYPLRPEFIESMWYLYRATKRPEILSLAFDMVDRLNYLSRTACGFSNIVSIATLEKEDKMESFFLAETLKYLYLLFDPENEYNKEGYVFNTEAHPFPVYRTHRSPMHPQPTAADQRRLDMLRKYTPARPAASASGQFRGDGADVGMWSLKHEGTGMSHPNQPRVGAKAVGQSVAAHGHHHAGASKDSMSQHSGSTSPTTGITVMGITVMGITVMGTAITGTVIMGMDITGIRRMAITSAIQTTPSHAQILADQPYAKKPLARNCCLAAHSGMGHDVYCSASPRQADHRAPASPAVMPVFRDLLPAGDYDGDATLVGDAASASTCTPHSSLISVRSQPASVAATDGYASDTTMFRTGLQLDVAAIARREGSARSASIVSAASQRTRGALPPRASVPEASALQPSPAAAPLVPCTPLLKQLDTVMRELTELARQIDKHGGGAAGVQRGRQVVSIAAITEDDGDDEWEDELVLCPLMDTVAIYLDDEPAAEVIPADLSLSW</sequence>
<evidence type="ECO:0000313" key="7">
    <source>
        <dbReference type="EMBL" id="KAL2913733.1"/>
    </source>
</evidence>
<evidence type="ECO:0000256" key="3">
    <source>
        <dbReference type="ARBA" id="ARBA00022824"/>
    </source>
</evidence>
<accession>A0ABR4N2F5</accession>
<dbReference type="Proteomes" id="UP001527925">
    <property type="component" value="Unassembled WGS sequence"/>
</dbReference>
<dbReference type="PANTHER" id="PTHR45679:SF5">
    <property type="entry name" value="ER DEGRADATION-ENHANCING ALPHA-MANNOSIDASE-LIKE PROTEIN 1"/>
    <property type="match status" value="1"/>
</dbReference>
<keyword evidence="4" id="KW-0325">Glycoprotein</keyword>
<dbReference type="Pfam" id="PF01532">
    <property type="entry name" value="Glyco_hydro_47"/>
    <property type="match status" value="1"/>
</dbReference>
<gene>
    <name evidence="7" type="primary">EDEM2</name>
    <name evidence="7" type="ORF">HK105_206749</name>
</gene>
<organism evidence="7 8">
    <name type="scientific">Polyrhizophydium stewartii</name>
    <dbReference type="NCBI Taxonomy" id="2732419"/>
    <lineage>
        <taxon>Eukaryota</taxon>
        <taxon>Fungi</taxon>
        <taxon>Fungi incertae sedis</taxon>
        <taxon>Chytridiomycota</taxon>
        <taxon>Chytridiomycota incertae sedis</taxon>
        <taxon>Chytridiomycetes</taxon>
        <taxon>Rhizophydiales</taxon>
        <taxon>Rhizophydiales incertae sedis</taxon>
        <taxon>Polyrhizophydium</taxon>
    </lineage>
</organism>
<evidence type="ECO:0000313" key="8">
    <source>
        <dbReference type="Proteomes" id="UP001527925"/>
    </source>
</evidence>
<keyword evidence="5" id="KW-0326">Glycosidase</keyword>
<comment type="subcellular location">
    <subcellularLocation>
        <location evidence="1">Endoplasmic reticulum</location>
    </subcellularLocation>
</comment>
<evidence type="ECO:0000256" key="4">
    <source>
        <dbReference type="ARBA" id="ARBA00023180"/>
    </source>
</evidence>
<dbReference type="PANTHER" id="PTHR45679">
    <property type="entry name" value="ER DEGRADATION-ENHANCING ALPHA-MANNOSIDASE-LIKE PROTEIN 2"/>
    <property type="match status" value="1"/>
</dbReference>
<dbReference type="InterPro" id="IPR012341">
    <property type="entry name" value="6hp_glycosidase-like_sf"/>
</dbReference>
<dbReference type="InterPro" id="IPR036026">
    <property type="entry name" value="Seven-hairpin_glycosidases"/>
</dbReference>
<feature type="region of interest" description="Disordered" evidence="6">
    <location>
        <begin position="480"/>
        <end position="505"/>
    </location>
</feature>
<reference evidence="7 8" key="1">
    <citation type="submission" date="2023-09" db="EMBL/GenBank/DDBJ databases">
        <title>Pangenome analysis of Batrachochytrium dendrobatidis and related Chytrids.</title>
        <authorList>
            <person name="Yacoub M.N."/>
            <person name="Stajich J.E."/>
            <person name="James T.Y."/>
        </authorList>
    </citation>
    <scope>NUCLEOTIDE SEQUENCE [LARGE SCALE GENOMIC DNA]</scope>
    <source>
        <strain evidence="7 8">JEL0888</strain>
    </source>
</reference>
<keyword evidence="8" id="KW-1185">Reference proteome</keyword>
<protein>
    <recommendedName>
        <fullName evidence="5">alpha-1,2-Mannosidase</fullName>
        <ecNumber evidence="5">3.2.1.-</ecNumber>
    </recommendedName>
</protein>
<proteinExistence type="inferred from homology"/>
<feature type="region of interest" description="Disordered" evidence="6">
    <location>
        <begin position="683"/>
        <end position="705"/>
    </location>
</feature>
<keyword evidence="5" id="KW-0378">Hydrolase</keyword>
<dbReference type="InterPro" id="IPR001382">
    <property type="entry name" value="Glyco_hydro_47"/>
</dbReference>
<dbReference type="PRINTS" id="PR00747">
    <property type="entry name" value="GLYHDRLASE47"/>
</dbReference>
<name>A0ABR4N2F5_9FUNG</name>